<dbReference type="InParanoid" id="K5WXL0"/>
<evidence type="ECO:0000313" key="4">
    <source>
        <dbReference type="Proteomes" id="UP000008493"/>
    </source>
</evidence>
<keyword evidence="4" id="KW-1185">Reference proteome</keyword>
<feature type="compositionally biased region" description="Basic residues" evidence="1">
    <location>
        <begin position="123"/>
        <end position="138"/>
    </location>
</feature>
<protein>
    <submittedName>
        <fullName evidence="3">Uncharacterized protein</fullName>
    </submittedName>
</protein>
<dbReference type="HOGENOM" id="CLU_865896_0_0_1"/>
<sequence>MRFDISILQTDNQSHITPPNHENSGITHLMKRTINVGPTASAIVAMVYLALWMAGVFLCCCCLGRNRKIRTLFIWKGHRGVDNLRDRPTSEGSNGLPGVHGEVPMKVSMPVEHDPWAAAISRLHQKPPKSKGKGKGKHGSFGTDRHDHRVAPEPLSPQISLSSINGESMSNRMSTDGNKAVPYGHDSDAQPRGLRNAPRAVAQPDFINLSTMNHPTDANSYSRNQTSAFPSFSRNTPYDAYGTPVHQLANAATSTRSLRLDTPLTADSDISRQLQTPSFDPFPLPPRLSTRSPQREDDQLTTNPLPHGAITPTADSTFDTR</sequence>
<dbReference type="RefSeq" id="XP_007334022.1">
    <property type="nucleotide sequence ID" value="XM_007333960.1"/>
</dbReference>
<proteinExistence type="predicted"/>
<accession>K5WXL0</accession>
<dbReference type="OMA" id="VEHDPWA"/>
<dbReference type="AlphaFoldDB" id="K5WXL0"/>
<keyword evidence="2" id="KW-1133">Transmembrane helix</keyword>
<dbReference type="Proteomes" id="UP000008493">
    <property type="component" value="Unassembled WGS sequence"/>
</dbReference>
<feature type="region of interest" description="Disordered" evidence="1">
    <location>
        <begin position="123"/>
        <end position="194"/>
    </location>
</feature>
<feature type="transmembrane region" description="Helical" evidence="2">
    <location>
        <begin position="40"/>
        <end position="63"/>
    </location>
</feature>
<feature type="compositionally biased region" description="Polar residues" evidence="1">
    <location>
        <begin position="157"/>
        <end position="177"/>
    </location>
</feature>
<evidence type="ECO:0000313" key="3">
    <source>
        <dbReference type="EMBL" id="EKM75322.1"/>
    </source>
</evidence>
<dbReference type="KEGG" id="abp:AGABI1DRAFT132343"/>
<evidence type="ECO:0000256" key="1">
    <source>
        <dbReference type="SAM" id="MobiDB-lite"/>
    </source>
</evidence>
<gene>
    <name evidence="3" type="ORF">AGABI1DRAFT_132343</name>
</gene>
<dbReference type="EMBL" id="JH971415">
    <property type="protein sequence ID" value="EKM75322.1"/>
    <property type="molecule type" value="Genomic_DNA"/>
</dbReference>
<evidence type="ECO:0000256" key="2">
    <source>
        <dbReference type="SAM" id="Phobius"/>
    </source>
</evidence>
<dbReference type="GeneID" id="18827652"/>
<reference evidence="4" key="1">
    <citation type="journal article" date="2012" name="Proc. Natl. Acad. Sci. U.S.A.">
        <title>Genome sequence of the button mushroom Agaricus bisporus reveals mechanisms governing adaptation to a humic-rich ecological niche.</title>
        <authorList>
            <person name="Morin E."/>
            <person name="Kohler A."/>
            <person name="Baker A.R."/>
            <person name="Foulongne-Oriol M."/>
            <person name="Lombard V."/>
            <person name="Nagy L.G."/>
            <person name="Ohm R.A."/>
            <person name="Patyshakuliyeva A."/>
            <person name="Brun A."/>
            <person name="Aerts A.L."/>
            <person name="Bailey A.M."/>
            <person name="Billette C."/>
            <person name="Coutinho P.M."/>
            <person name="Deakin G."/>
            <person name="Doddapaneni H."/>
            <person name="Floudas D."/>
            <person name="Grimwood J."/>
            <person name="Hilden K."/>
            <person name="Kuees U."/>
            <person name="LaButti K.M."/>
            <person name="Lapidus A."/>
            <person name="Lindquist E.A."/>
            <person name="Lucas S.M."/>
            <person name="Murat C."/>
            <person name="Riley R.W."/>
            <person name="Salamov A.A."/>
            <person name="Schmutz J."/>
            <person name="Subramanian V."/>
            <person name="Woesten H.A.B."/>
            <person name="Xu J."/>
            <person name="Eastwood D.C."/>
            <person name="Foster G.D."/>
            <person name="Sonnenberg A.S."/>
            <person name="Cullen D."/>
            <person name="de Vries R.P."/>
            <person name="Lundell T."/>
            <person name="Hibbett D.S."/>
            <person name="Henrissat B."/>
            <person name="Burton K.S."/>
            <person name="Kerrigan R.W."/>
            <person name="Challen M.P."/>
            <person name="Grigoriev I.V."/>
            <person name="Martin F."/>
        </authorList>
    </citation>
    <scope>NUCLEOTIDE SEQUENCE [LARGE SCALE GENOMIC DNA]</scope>
    <source>
        <strain evidence="4">JB137-S8 / ATCC MYA-4627 / FGSC 10392</strain>
    </source>
</reference>
<organism evidence="3 4">
    <name type="scientific">Agaricus bisporus var. burnettii (strain JB137-S8 / ATCC MYA-4627 / FGSC 10392)</name>
    <name type="common">White button mushroom</name>
    <dbReference type="NCBI Taxonomy" id="597362"/>
    <lineage>
        <taxon>Eukaryota</taxon>
        <taxon>Fungi</taxon>
        <taxon>Dikarya</taxon>
        <taxon>Basidiomycota</taxon>
        <taxon>Agaricomycotina</taxon>
        <taxon>Agaricomycetes</taxon>
        <taxon>Agaricomycetidae</taxon>
        <taxon>Agaricales</taxon>
        <taxon>Agaricineae</taxon>
        <taxon>Agaricaceae</taxon>
        <taxon>Agaricus</taxon>
    </lineage>
</organism>
<keyword evidence="2" id="KW-0472">Membrane</keyword>
<keyword evidence="2" id="KW-0812">Transmembrane</keyword>
<feature type="region of interest" description="Disordered" evidence="1">
    <location>
        <begin position="268"/>
        <end position="321"/>
    </location>
</feature>
<name>K5WXL0_AGABU</name>
<feature type="region of interest" description="Disordered" evidence="1">
    <location>
        <begin position="209"/>
        <end position="233"/>
    </location>
</feature>